<dbReference type="STRING" id="683124.SAMN05444337_1071"/>
<dbReference type="GO" id="GO:0006352">
    <property type="term" value="P:DNA-templated transcription initiation"/>
    <property type="evidence" value="ECO:0007669"/>
    <property type="project" value="InterPro"/>
</dbReference>
<dbReference type="Proteomes" id="UP000184232">
    <property type="component" value="Unassembled WGS sequence"/>
</dbReference>
<dbReference type="SUPFAM" id="SSF88946">
    <property type="entry name" value="Sigma2 domain of RNA polymerase sigma factors"/>
    <property type="match status" value="1"/>
</dbReference>
<organism evidence="7 8">
    <name type="scientific">Flavobacterium haoranii</name>
    <dbReference type="NCBI Taxonomy" id="683124"/>
    <lineage>
        <taxon>Bacteria</taxon>
        <taxon>Pseudomonadati</taxon>
        <taxon>Bacteroidota</taxon>
        <taxon>Flavobacteriia</taxon>
        <taxon>Flavobacteriales</taxon>
        <taxon>Flavobacteriaceae</taxon>
        <taxon>Flavobacterium</taxon>
    </lineage>
</organism>
<dbReference type="Gene3D" id="1.10.10.10">
    <property type="entry name" value="Winged helix-like DNA-binding domain superfamily/Winged helix DNA-binding domain"/>
    <property type="match status" value="1"/>
</dbReference>
<keyword evidence="4" id="KW-0804">Transcription</keyword>
<proteinExistence type="inferred from homology"/>
<dbReference type="InterPro" id="IPR014284">
    <property type="entry name" value="RNA_pol_sigma-70_dom"/>
</dbReference>
<feature type="domain" description="RNA polymerase sigma factor 70 region 4 type 2" evidence="6">
    <location>
        <begin position="115"/>
        <end position="162"/>
    </location>
</feature>
<keyword evidence="3" id="KW-0731">Sigma factor</keyword>
<dbReference type="Pfam" id="PF04542">
    <property type="entry name" value="Sigma70_r2"/>
    <property type="match status" value="1"/>
</dbReference>
<dbReference type="PANTHER" id="PTHR43133:SF46">
    <property type="entry name" value="RNA POLYMERASE SIGMA-70 FACTOR ECF SUBFAMILY"/>
    <property type="match status" value="1"/>
</dbReference>
<evidence type="ECO:0000259" key="5">
    <source>
        <dbReference type="Pfam" id="PF04542"/>
    </source>
</evidence>
<dbReference type="InterPro" id="IPR013324">
    <property type="entry name" value="RNA_pol_sigma_r3/r4-like"/>
</dbReference>
<reference evidence="7 8" key="1">
    <citation type="submission" date="2016-11" db="EMBL/GenBank/DDBJ databases">
        <authorList>
            <person name="Jaros S."/>
            <person name="Januszkiewicz K."/>
            <person name="Wedrychowicz H."/>
        </authorList>
    </citation>
    <scope>NUCLEOTIDE SEQUENCE [LARGE SCALE GENOMIC DNA]</scope>
    <source>
        <strain evidence="7 8">DSM 22807</strain>
    </source>
</reference>
<dbReference type="InterPro" id="IPR013325">
    <property type="entry name" value="RNA_pol_sigma_r2"/>
</dbReference>
<dbReference type="GO" id="GO:0003677">
    <property type="term" value="F:DNA binding"/>
    <property type="evidence" value="ECO:0007669"/>
    <property type="project" value="InterPro"/>
</dbReference>
<dbReference type="RefSeq" id="WP_072782517.1">
    <property type="nucleotide sequence ID" value="NZ_CP045292.1"/>
</dbReference>
<dbReference type="OrthoDB" id="1056775at2"/>
<dbReference type="CDD" id="cd06171">
    <property type="entry name" value="Sigma70_r4"/>
    <property type="match status" value="1"/>
</dbReference>
<sequence length="182" mass="21380">MILEQIIHECKGGNRKAQEQIYKHLSSSIFAVCLKYSRNYEEAQDNFQEGFLLIFDKIEHYQFKGSFEGWAKRVVINYVLQQYRKKGIFEIISENMPDQEDVEVDEDAVSVEFLTKIIQELPDRYRLVFNLYVIDDYSHKEIAEMLSINVGTSKSNLARAKAILKDKIEKNQNNFGQTKRIQ</sequence>
<evidence type="ECO:0000256" key="1">
    <source>
        <dbReference type="ARBA" id="ARBA00010641"/>
    </source>
</evidence>
<evidence type="ECO:0000259" key="6">
    <source>
        <dbReference type="Pfam" id="PF08281"/>
    </source>
</evidence>
<evidence type="ECO:0000256" key="2">
    <source>
        <dbReference type="ARBA" id="ARBA00023015"/>
    </source>
</evidence>
<keyword evidence="2" id="KW-0805">Transcription regulation</keyword>
<protein>
    <submittedName>
        <fullName evidence="7">RNA polymerase sigma-70 factor, ECF subfamily</fullName>
    </submittedName>
</protein>
<dbReference type="InterPro" id="IPR007627">
    <property type="entry name" value="RNA_pol_sigma70_r2"/>
</dbReference>
<evidence type="ECO:0000256" key="3">
    <source>
        <dbReference type="ARBA" id="ARBA00023082"/>
    </source>
</evidence>
<dbReference type="InterPro" id="IPR039425">
    <property type="entry name" value="RNA_pol_sigma-70-like"/>
</dbReference>
<dbReference type="Pfam" id="PF08281">
    <property type="entry name" value="Sigma70_r4_2"/>
    <property type="match status" value="1"/>
</dbReference>
<evidence type="ECO:0000313" key="8">
    <source>
        <dbReference type="Proteomes" id="UP000184232"/>
    </source>
</evidence>
<dbReference type="AlphaFoldDB" id="A0A1M6EXT7"/>
<evidence type="ECO:0000313" key="7">
    <source>
        <dbReference type="EMBL" id="SHI90220.1"/>
    </source>
</evidence>
<gene>
    <name evidence="7" type="ORF">SAMN05444337_1071</name>
</gene>
<comment type="similarity">
    <text evidence="1">Belongs to the sigma-70 factor family. ECF subfamily.</text>
</comment>
<dbReference type="SUPFAM" id="SSF88659">
    <property type="entry name" value="Sigma3 and sigma4 domains of RNA polymerase sigma factors"/>
    <property type="match status" value="1"/>
</dbReference>
<evidence type="ECO:0000256" key="4">
    <source>
        <dbReference type="ARBA" id="ARBA00023163"/>
    </source>
</evidence>
<dbReference type="Gene3D" id="1.10.1740.10">
    <property type="match status" value="1"/>
</dbReference>
<dbReference type="PANTHER" id="PTHR43133">
    <property type="entry name" value="RNA POLYMERASE ECF-TYPE SIGMA FACTO"/>
    <property type="match status" value="1"/>
</dbReference>
<dbReference type="InterPro" id="IPR013249">
    <property type="entry name" value="RNA_pol_sigma70_r4_t2"/>
</dbReference>
<feature type="domain" description="RNA polymerase sigma-70 region 2" evidence="5">
    <location>
        <begin position="22"/>
        <end position="86"/>
    </location>
</feature>
<keyword evidence="8" id="KW-1185">Reference proteome</keyword>
<accession>A0A1M6EXT7</accession>
<dbReference type="EMBL" id="FQZH01000001">
    <property type="protein sequence ID" value="SHI90220.1"/>
    <property type="molecule type" value="Genomic_DNA"/>
</dbReference>
<dbReference type="NCBIfam" id="TIGR02937">
    <property type="entry name" value="sigma70-ECF"/>
    <property type="match status" value="1"/>
</dbReference>
<name>A0A1M6EXT7_9FLAO</name>
<dbReference type="GO" id="GO:0016987">
    <property type="term" value="F:sigma factor activity"/>
    <property type="evidence" value="ECO:0007669"/>
    <property type="project" value="UniProtKB-KW"/>
</dbReference>
<dbReference type="InterPro" id="IPR036388">
    <property type="entry name" value="WH-like_DNA-bd_sf"/>
</dbReference>